<feature type="transmembrane region" description="Helical" evidence="1">
    <location>
        <begin position="20"/>
        <end position="41"/>
    </location>
</feature>
<name>A0AB39PPE3_9ACTN</name>
<dbReference type="AlphaFoldDB" id="A0AB39PPE3"/>
<feature type="transmembrane region" description="Helical" evidence="1">
    <location>
        <begin position="62"/>
        <end position="87"/>
    </location>
</feature>
<keyword evidence="1" id="KW-0812">Transmembrane</keyword>
<dbReference type="RefSeq" id="WP_369166945.1">
    <property type="nucleotide sequence ID" value="NZ_CP163439.1"/>
</dbReference>
<proteinExistence type="predicted"/>
<evidence type="ECO:0000313" key="2">
    <source>
        <dbReference type="EMBL" id="XDQ32442.1"/>
    </source>
</evidence>
<organism evidence="2">
    <name type="scientific">Streptomyces sp. R28</name>
    <dbReference type="NCBI Taxonomy" id="3238628"/>
    <lineage>
        <taxon>Bacteria</taxon>
        <taxon>Bacillati</taxon>
        <taxon>Actinomycetota</taxon>
        <taxon>Actinomycetes</taxon>
        <taxon>Kitasatosporales</taxon>
        <taxon>Streptomycetaceae</taxon>
        <taxon>Streptomyces</taxon>
    </lineage>
</organism>
<reference evidence="2" key="1">
    <citation type="submission" date="2024-07" db="EMBL/GenBank/DDBJ databases">
        <authorList>
            <person name="Yu S.T."/>
        </authorList>
    </citation>
    <scope>NUCLEOTIDE SEQUENCE</scope>
    <source>
        <strain evidence="2">R28</strain>
    </source>
</reference>
<feature type="transmembrane region" description="Helical" evidence="1">
    <location>
        <begin position="99"/>
        <end position="117"/>
    </location>
</feature>
<dbReference type="EMBL" id="CP163439">
    <property type="protein sequence ID" value="XDQ32442.1"/>
    <property type="molecule type" value="Genomic_DNA"/>
</dbReference>
<evidence type="ECO:0000256" key="1">
    <source>
        <dbReference type="SAM" id="Phobius"/>
    </source>
</evidence>
<keyword evidence="1" id="KW-1133">Transmembrane helix</keyword>
<gene>
    <name evidence="2" type="ORF">AB5J49_03215</name>
</gene>
<accession>A0AB39PPE3</accession>
<protein>
    <submittedName>
        <fullName evidence="2">Uncharacterized protein</fullName>
    </submittedName>
</protein>
<keyword evidence="1" id="KW-0472">Membrane</keyword>
<sequence length="175" mass="18002">MERGWDVRAFVEAATGLPTILFTTALVVVVCFWLLVASGVAEVNSFDADMDLDAWSLGGVPVAVAISLLTGVAWTLSTVATVLLVAFAPVGIVAGALRLTVPVGALVAAWLLTCLAVRPLRRLHPHEPGSRGPAGVVDGGLTGPAGVVCDEADEPLRSVLRTAPEGLSQTRGRAA</sequence>